<evidence type="ECO:0000313" key="1">
    <source>
        <dbReference type="EMBL" id="CDC77277.1"/>
    </source>
</evidence>
<name>R6V3A9_9BACT</name>
<dbReference type="InterPro" id="IPR016621">
    <property type="entry name" value="UCP014543"/>
</dbReference>
<organism evidence="1 2">
    <name type="scientific">Candidatus Colimorpha enterica</name>
    <dbReference type="NCBI Taxonomy" id="3083063"/>
    <lineage>
        <taxon>Bacteria</taxon>
        <taxon>Pseudomonadati</taxon>
        <taxon>Bacteroidota</taxon>
        <taxon>Bacteroidia</taxon>
        <taxon>Bacteroidales</taxon>
        <taxon>Candidatus Colimorpha</taxon>
    </lineage>
</organism>
<gene>
    <name evidence="1" type="ORF">BN580_00358</name>
</gene>
<dbReference type="Pfam" id="PF12646">
    <property type="entry name" value="DUF3783"/>
    <property type="match status" value="1"/>
</dbReference>
<protein>
    <recommendedName>
        <fullName evidence="3">DUF3783 domain-containing protein</fullName>
    </recommendedName>
</protein>
<accession>R6V3A9</accession>
<dbReference type="Proteomes" id="UP000017938">
    <property type="component" value="Unassembled WGS sequence"/>
</dbReference>
<reference evidence="1" key="1">
    <citation type="submission" date="2012-11" db="EMBL/GenBank/DDBJ databases">
        <title>Dependencies among metagenomic species, viruses, plasmids and units of genetic variation.</title>
        <authorList>
            <person name="Nielsen H.B."/>
            <person name="Almeida M."/>
            <person name="Juncker A.S."/>
            <person name="Rasmussen S."/>
            <person name="Li J."/>
            <person name="Sunagawa S."/>
            <person name="Plichta D."/>
            <person name="Gautier L."/>
            <person name="Le Chatelier E."/>
            <person name="Peletier E."/>
            <person name="Bonde I."/>
            <person name="Nielsen T."/>
            <person name="Manichanh C."/>
            <person name="Arumugam M."/>
            <person name="Batto J."/>
            <person name="Santos M.B.Q.D."/>
            <person name="Blom N."/>
            <person name="Borruel N."/>
            <person name="Burgdorf K.S."/>
            <person name="Boumezbeur F."/>
            <person name="Casellas F."/>
            <person name="Dore J."/>
            <person name="Guarner F."/>
            <person name="Hansen T."/>
            <person name="Hildebrand F."/>
            <person name="Kaas R.S."/>
            <person name="Kennedy S."/>
            <person name="Kristiansen K."/>
            <person name="Kultima J.R."/>
            <person name="Leonard P."/>
            <person name="Levenez F."/>
            <person name="Lund O."/>
            <person name="Moumen B."/>
            <person name="Le Paslier D."/>
            <person name="Pons N."/>
            <person name="Pedersen O."/>
            <person name="Prifti E."/>
            <person name="Qin J."/>
            <person name="Raes J."/>
            <person name="Tap J."/>
            <person name="Tims S."/>
            <person name="Ussery D.W."/>
            <person name="Yamada T."/>
            <person name="MetaHit consortium"/>
            <person name="Renault P."/>
            <person name="Sicheritz-Ponten T."/>
            <person name="Bork P."/>
            <person name="Wang J."/>
            <person name="Brunak S."/>
            <person name="Ehrlich S.D."/>
        </authorList>
    </citation>
    <scope>NUCLEOTIDE SEQUENCE [LARGE SCALE GENOMIC DNA]</scope>
</reference>
<proteinExistence type="predicted"/>
<evidence type="ECO:0000313" key="2">
    <source>
        <dbReference type="Proteomes" id="UP000017938"/>
    </source>
</evidence>
<evidence type="ECO:0008006" key="3">
    <source>
        <dbReference type="Google" id="ProtNLM"/>
    </source>
</evidence>
<comment type="caution">
    <text evidence="1">The sequence shown here is derived from an EMBL/GenBank/DDBJ whole genome shotgun (WGS) entry which is preliminary data.</text>
</comment>
<dbReference type="EMBL" id="CBFW010000429">
    <property type="protein sequence ID" value="CDC77277.1"/>
    <property type="molecule type" value="Genomic_DNA"/>
</dbReference>
<dbReference type="AlphaFoldDB" id="R6V3A9"/>
<sequence>MEKPKILCYGMKEVPSGLAAVAKKLGAVCRAVPEEEYGMPVAASAAGLPAMKKPEGSISEPFLVFVSFPEGALDLCLAAMRKNGVLPGVLKSVLTQYNAVWTPVRLCAELCRERAMAVG</sequence>